<accession>A0A1X1TA24</accession>
<name>A0A1X1TA24_9MYCO</name>
<dbReference type="Pfam" id="PF09957">
    <property type="entry name" value="VapB_antitoxin"/>
    <property type="match status" value="1"/>
</dbReference>
<dbReference type="STRING" id="44010.AWC00_14360"/>
<dbReference type="EMBL" id="AP022613">
    <property type="protein sequence ID" value="BBZ37466.1"/>
    <property type="molecule type" value="Genomic_DNA"/>
</dbReference>
<dbReference type="InterPro" id="IPR019239">
    <property type="entry name" value="VapB_antitoxin"/>
</dbReference>
<reference evidence="1 2" key="1">
    <citation type="journal article" date="2019" name="Emerg. Microbes Infect.">
        <title>Comprehensive subspecies identification of 175 nontuberculous mycobacteria species based on 7547 genomic profiles.</title>
        <authorList>
            <person name="Matsumoto Y."/>
            <person name="Kinjo T."/>
            <person name="Motooka D."/>
            <person name="Nabeya D."/>
            <person name="Jung N."/>
            <person name="Uechi K."/>
            <person name="Horii T."/>
            <person name="Iida T."/>
            <person name="Fujita J."/>
            <person name="Nakamura S."/>
        </authorList>
    </citation>
    <scope>NUCLEOTIDE SEQUENCE [LARGE SCALE GENOMIC DNA]</scope>
    <source>
        <strain evidence="1 2">JCM 14738</strain>
    </source>
</reference>
<dbReference type="OrthoDB" id="4736246at2"/>
<dbReference type="AlphaFoldDB" id="A0A1X1TA24"/>
<organism evidence="1 2">
    <name type="scientific">Mycobacterium conspicuum</name>
    <dbReference type="NCBI Taxonomy" id="44010"/>
    <lineage>
        <taxon>Bacteria</taxon>
        <taxon>Bacillati</taxon>
        <taxon>Actinomycetota</taxon>
        <taxon>Actinomycetes</taxon>
        <taxon>Mycobacteriales</taxon>
        <taxon>Mycobacteriaceae</taxon>
        <taxon>Mycobacterium</taxon>
    </lineage>
</organism>
<dbReference type="Proteomes" id="UP000467385">
    <property type="component" value="Chromosome"/>
</dbReference>
<sequence length="70" mass="8106">MPKTVAIEIDDDLLQAVIRRYRLLGREQAVHLALRCLLDSSDGEHLPEEDEYDQFSDLAALRRRPRADTE</sequence>
<dbReference type="RefSeq" id="WP_085233378.1">
    <property type="nucleotide sequence ID" value="NZ_AP022613.1"/>
</dbReference>
<keyword evidence="2" id="KW-1185">Reference proteome</keyword>
<proteinExistence type="predicted"/>
<evidence type="ECO:0000313" key="2">
    <source>
        <dbReference type="Proteomes" id="UP000467385"/>
    </source>
</evidence>
<protein>
    <submittedName>
        <fullName evidence="1">Antitoxin VapB</fullName>
    </submittedName>
</protein>
<evidence type="ECO:0000313" key="1">
    <source>
        <dbReference type="EMBL" id="BBZ37466.1"/>
    </source>
</evidence>
<gene>
    <name evidence="1" type="ORF">MCNS_05290</name>
</gene>